<dbReference type="InterPro" id="IPR007737">
    <property type="entry name" value="Mga_HTH"/>
</dbReference>
<dbReference type="RefSeq" id="WP_127979687.1">
    <property type="nucleotide sequence ID" value="NZ_JAEMPA010000414.1"/>
</dbReference>
<sequence>MQANDLLMDDDRYKWYLLQYLELNKNAYCSVEQLGDILEISRYKLEKYLQELQDELKENHYDATIELLETGEIEVQQLTHAIVKKMRLYLVERSLTYKIFHGYVTNETSLDKQIEELHVSRSSTYRLYKRLKDQLVEEGFQLKKNQLIGEEDALRNFLFGLYYEIFNGLASPFDDTTQHQAKELFRYLEHYLNLSLPKTKEHKLLFFISIALIRMRKAHPMDREYLDYVENDATEYLNRWLDSHFSLTNTEKRREIAALLLFCQLMEIDLPLETTILEGKEMRMAEDLVNEFLQYLASHSRFEINQLKEDKELVAGLLRINRRWLIYHFRESTFVTKIQRRYFQEINPKLDELIQDFIEKVAHRGIFHSDQERNKLYYDYLFFMITQISVDELEAPVFICIDFSHGSSYNEYIQTMLSSLQSMNICYEEKLSTKTQIYLSDFLIDTLPCHQMIWKRPPTPEDWSEFGHLLLTVKGGAYE</sequence>
<protein>
    <recommendedName>
        <fullName evidence="1">Mga helix-turn-helix domain-containing protein</fullName>
    </recommendedName>
</protein>
<evidence type="ECO:0000259" key="1">
    <source>
        <dbReference type="Pfam" id="PF05043"/>
    </source>
</evidence>
<dbReference type="AlphaFoldDB" id="A0A437US72"/>
<evidence type="ECO:0000313" key="3">
    <source>
        <dbReference type="Proteomes" id="UP000288388"/>
    </source>
</evidence>
<evidence type="ECO:0000313" key="2">
    <source>
        <dbReference type="EMBL" id="RVU96478.1"/>
    </source>
</evidence>
<dbReference type="EMBL" id="RYZS01000001">
    <property type="protein sequence ID" value="RVU96478.1"/>
    <property type="molecule type" value="Genomic_DNA"/>
</dbReference>
<gene>
    <name evidence="2" type="ORF">EK398_17485</name>
</gene>
<proteinExistence type="predicted"/>
<name>A0A437US72_ENTAV</name>
<accession>A0A437US72</accession>
<feature type="domain" description="Mga helix-turn-helix" evidence="1">
    <location>
        <begin position="83"/>
        <end position="162"/>
    </location>
</feature>
<dbReference type="Proteomes" id="UP000288388">
    <property type="component" value="Unassembled WGS sequence"/>
</dbReference>
<reference evidence="2 3" key="1">
    <citation type="submission" date="2018-12" db="EMBL/GenBank/DDBJ databases">
        <title>A novel vanA-carrying plasmid in a clinical isolate of Enterococcus avium.</title>
        <authorList>
            <person name="Bernasconi O.J."/>
            <person name="Luzzaro F."/>
            <person name="Endimiani A."/>
        </authorList>
    </citation>
    <scope>NUCLEOTIDE SEQUENCE [LARGE SCALE GENOMIC DNA]</scope>
    <source>
        <strain evidence="2 3">LC0559/18</strain>
    </source>
</reference>
<dbReference type="Pfam" id="PF05043">
    <property type="entry name" value="Mga"/>
    <property type="match status" value="1"/>
</dbReference>
<comment type="caution">
    <text evidence="2">The sequence shown here is derived from an EMBL/GenBank/DDBJ whole genome shotgun (WGS) entry which is preliminary data.</text>
</comment>
<organism evidence="2 3">
    <name type="scientific">Enterococcus avium</name>
    <name type="common">Streptococcus avium</name>
    <dbReference type="NCBI Taxonomy" id="33945"/>
    <lineage>
        <taxon>Bacteria</taxon>
        <taxon>Bacillati</taxon>
        <taxon>Bacillota</taxon>
        <taxon>Bacilli</taxon>
        <taxon>Lactobacillales</taxon>
        <taxon>Enterococcaceae</taxon>
        <taxon>Enterococcus</taxon>
    </lineage>
</organism>